<name>A0AAV7QFH5_PLEWA</name>
<feature type="region of interest" description="Disordered" evidence="1">
    <location>
        <begin position="1"/>
        <end position="102"/>
    </location>
</feature>
<keyword evidence="3" id="KW-1185">Reference proteome</keyword>
<gene>
    <name evidence="2" type="ORF">NDU88_005516</name>
</gene>
<dbReference type="AlphaFoldDB" id="A0AAV7QFH5"/>
<proteinExistence type="predicted"/>
<comment type="caution">
    <text evidence="2">The sequence shown here is derived from an EMBL/GenBank/DDBJ whole genome shotgun (WGS) entry which is preliminary data.</text>
</comment>
<feature type="compositionally biased region" description="Pro residues" evidence="1">
    <location>
        <begin position="32"/>
        <end position="42"/>
    </location>
</feature>
<organism evidence="2 3">
    <name type="scientific">Pleurodeles waltl</name>
    <name type="common">Iberian ribbed newt</name>
    <dbReference type="NCBI Taxonomy" id="8319"/>
    <lineage>
        <taxon>Eukaryota</taxon>
        <taxon>Metazoa</taxon>
        <taxon>Chordata</taxon>
        <taxon>Craniata</taxon>
        <taxon>Vertebrata</taxon>
        <taxon>Euteleostomi</taxon>
        <taxon>Amphibia</taxon>
        <taxon>Batrachia</taxon>
        <taxon>Caudata</taxon>
        <taxon>Salamandroidea</taxon>
        <taxon>Salamandridae</taxon>
        <taxon>Pleurodelinae</taxon>
        <taxon>Pleurodeles</taxon>
    </lineage>
</organism>
<dbReference type="EMBL" id="JANPWB010000010">
    <property type="protein sequence ID" value="KAJ1139139.1"/>
    <property type="molecule type" value="Genomic_DNA"/>
</dbReference>
<evidence type="ECO:0000313" key="3">
    <source>
        <dbReference type="Proteomes" id="UP001066276"/>
    </source>
</evidence>
<accession>A0AAV7QFH5</accession>
<sequence>MTYLAHQGPLDSRLPRPSHTPLPGLPHLETPPQHPPSVPTPLSPGHVNQQCVHLYRDPRPHLPQDSQGPGVSGSGHMVQRTEAQATRDIGRTAVRQREDRPMEQTLQEALSEILGAYQHSQSRMGYILDTMQENRQLQERQFQGIREDLQAINNILISIARVLADMVIYEGGSLTPAGPWH</sequence>
<reference evidence="2" key="1">
    <citation type="journal article" date="2022" name="bioRxiv">
        <title>Sequencing and chromosome-scale assembly of the giantPleurodeles waltlgenome.</title>
        <authorList>
            <person name="Brown T."/>
            <person name="Elewa A."/>
            <person name="Iarovenko S."/>
            <person name="Subramanian E."/>
            <person name="Araus A.J."/>
            <person name="Petzold A."/>
            <person name="Susuki M."/>
            <person name="Suzuki K.-i.T."/>
            <person name="Hayashi T."/>
            <person name="Toyoda A."/>
            <person name="Oliveira C."/>
            <person name="Osipova E."/>
            <person name="Leigh N.D."/>
            <person name="Simon A."/>
            <person name="Yun M.H."/>
        </authorList>
    </citation>
    <scope>NUCLEOTIDE SEQUENCE</scope>
    <source>
        <strain evidence="2">20211129_DDA</strain>
        <tissue evidence="2">Liver</tissue>
    </source>
</reference>
<dbReference type="Proteomes" id="UP001066276">
    <property type="component" value="Chromosome 6"/>
</dbReference>
<protein>
    <submittedName>
        <fullName evidence="2">Uncharacterized protein</fullName>
    </submittedName>
</protein>
<evidence type="ECO:0000313" key="2">
    <source>
        <dbReference type="EMBL" id="KAJ1139139.1"/>
    </source>
</evidence>
<evidence type="ECO:0000256" key="1">
    <source>
        <dbReference type="SAM" id="MobiDB-lite"/>
    </source>
</evidence>